<dbReference type="STRING" id="1798515.A3B35_01600"/>
<organism evidence="2 3">
    <name type="scientific">Candidatus Kaiserbacteria bacterium RIFCSPLOWO2_01_FULL_54_24</name>
    <dbReference type="NCBI Taxonomy" id="1798515"/>
    <lineage>
        <taxon>Bacteria</taxon>
        <taxon>Candidatus Kaiseribacteriota</taxon>
    </lineage>
</organism>
<protein>
    <recommendedName>
        <fullName evidence="1">M23ase beta-sheet core domain-containing protein</fullName>
    </recommendedName>
</protein>
<dbReference type="CDD" id="cd12797">
    <property type="entry name" value="M23_peptidase"/>
    <property type="match status" value="1"/>
</dbReference>
<dbReference type="Pfam" id="PF01551">
    <property type="entry name" value="Peptidase_M23"/>
    <property type="match status" value="1"/>
</dbReference>
<evidence type="ECO:0000259" key="1">
    <source>
        <dbReference type="Pfam" id="PF01551"/>
    </source>
</evidence>
<gene>
    <name evidence="2" type="ORF">A3B35_01600</name>
</gene>
<dbReference type="Proteomes" id="UP000177215">
    <property type="component" value="Unassembled WGS sequence"/>
</dbReference>
<dbReference type="AlphaFoldDB" id="A0A1F6ESY4"/>
<dbReference type="SUPFAM" id="SSF51261">
    <property type="entry name" value="Duplicated hybrid motif"/>
    <property type="match status" value="1"/>
</dbReference>
<proteinExistence type="predicted"/>
<dbReference type="PANTHER" id="PTHR21666">
    <property type="entry name" value="PEPTIDASE-RELATED"/>
    <property type="match status" value="1"/>
</dbReference>
<dbReference type="InterPro" id="IPR050570">
    <property type="entry name" value="Cell_wall_metabolism_enzyme"/>
</dbReference>
<dbReference type="GO" id="GO:0004222">
    <property type="term" value="F:metalloendopeptidase activity"/>
    <property type="evidence" value="ECO:0007669"/>
    <property type="project" value="TreeGrafter"/>
</dbReference>
<dbReference type="PANTHER" id="PTHR21666:SF270">
    <property type="entry name" value="MUREIN HYDROLASE ACTIVATOR ENVC"/>
    <property type="match status" value="1"/>
</dbReference>
<dbReference type="EMBL" id="MFMC01000043">
    <property type="protein sequence ID" value="OGG76729.1"/>
    <property type="molecule type" value="Genomic_DNA"/>
</dbReference>
<evidence type="ECO:0000313" key="2">
    <source>
        <dbReference type="EMBL" id="OGG76729.1"/>
    </source>
</evidence>
<dbReference type="InterPro" id="IPR011055">
    <property type="entry name" value="Dup_hybrid_motif"/>
</dbReference>
<dbReference type="InterPro" id="IPR016047">
    <property type="entry name" value="M23ase_b-sheet_dom"/>
</dbReference>
<accession>A0A1F6ESY4</accession>
<evidence type="ECO:0000313" key="3">
    <source>
        <dbReference type="Proteomes" id="UP000177215"/>
    </source>
</evidence>
<sequence length="230" mass="25789">MHSAAEILSAIERETDVAPLLPATYIETPPHRFDFSKDNPDIQAVDVMSADPLNAYVRDTLRKVGRSWGLGGYGEDRLFYRSSELFRKEKEYRTVHLGIDIWLPSGTPLYAPLGGVIRGAQDNPHFLDYGPTIIIEHDIGGIRFFSLYGHLGRESIHGREEGERIASGEQLGVIGETFENGGWAPHLHLQLMNDLLGNVGDFPGTATPSEKMFYLQHCPNPEILFLRFLK</sequence>
<dbReference type="Gene3D" id="2.70.70.10">
    <property type="entry name" value="Glucose Permease (Domain IIA)"/>
    <property type="match status" value="1"/>
</dbReference>
<reference evidence="2 3" key="1">
    <citation type="journal article" date="2016" name="Nat. Commun.">
        <title>Thousands of microbial genomes shed light on interconnected biogeochemical processes in an aquifer system.</title>
        <authorList>
            <person name="Anantharaman K."/>
            <person name="Brown C.T."/>
            <person name="Hug L.A."/>
            <person name="Sharon I."/>
            <person name="Castelle C.J."/>
            <person name="Probst A.J."/>
            <person name="Thomas B.C."/>
            <person name="Singh A."/>
            <person name="Wilkins M.J."/>
            <person name="Karaoz U."/>
            <person name="Brodie E.L."/>
            <person name="Williams K.H."/>
            <person name="Hubbard S.S."/>
            <person name="Banfield J.F."/>
        </authorList>
    </citation>
    <scope>NUCLEOTIDE SEQUENCE [LARGE SCALE GENOMIC DNA]</scope>
</reference>
<name>A0A1F6ESY4_9BACT</name>
<comment type="caution">
    <text evidence="2">The sequence shown here is derived from an EMBL/GenBank/DDBJ whole genome shotgun (WGS) entry which is preliminary data.</text>
</comment>
<feature type="domain" description="M23ase beta-sheet core" evidence="1">
    <location>
        <begin position="95"/>
        <end position="193"/>
    </location>
</feature>